<dbReference type="SMART" id="SM00493">
    <property type="entry name" value="TOPRIM"/>
    <property type="match status" value="1"/>
</dbReference>
<keyword evidence="4" id="KW-0548">Nucleotidyltransferase</keyword>
<dbReference type="Gene3D" id="3.90.580.10">
    <property type="entry name" value="Zinc finger, CHC2-type domain"/>
    <property type="match status" value="1"/>
</dbReference>
<evidence type="ECO:0000313" key="13">
    <source>
        <dbReference type="Proteomes" id="UP001601059"/>
    </source>
</evidence>
<evidence type="ECO:0000259" key="10">
    <source>
        <dbReference type="SMART" id="SM00493"/>
    </source>
</evidence>
<dbReference type="InterPro" id="IPR006171">
    <property type="entry name" value="TOPRIM_dom"/>
</dbReference>
<dbReference type="Pfam" id="PF13155">
    <property type="entry name" value="Toprim_2"/>
    <property type="match status" value="1"/>
</dbReference>
<keyword evidence="7" id="KW-0863">Zinc-finger</keyword>
<dbReference type="CDD" id="cd03364">
    <property type="entry name" value="TOPRIM_DnaG_primases"/>
    <property type="match status" value="1"/>
</dbReference>
<dbReference type="RefSeq" id="WP_389360624.1">
    <property type="nucleotide sequence ID" value="NZ_JBIACK010000004.1"/>
</dbReference>
<reference evidence="11 13" key="1">
    <citation type="submission" date="2024-08" db="EMBL/GenBank/DDBJ databases">
        <title>Two novel Cytobacillus novel species.</title>
        <authorList>
            <person name="Liu G."/>
        </authorList>
    </citation>
    <scope>NUCLEOTIDE SEQUENCE [LARGE SCALE GENOMIC DNA]</scope>
    <source>
        <strain evidence="11 13">FJAT-54145</strain>
    </source>
</reference>
<keyword evidence="6" id="KW-0479">Metal-binding</keyword>
<keyword evidence="1" id="KW-0240">DNA-directed RNA polymerase</keyword>
<keyword evidence="13" id="KW-1185">Reference proteome</keyword>
<keyword evidence="5" id="KW-0235">DNA replication</keyword>
<name>A0ABW6KBJ4_9BACI</name>
<evidence type="ECO:0000256" key="6">
    <source>
        <dbReference type="ARBA" id="ARBA00022723"/>
    </source>
</evidence>
<evidence type="ECO:0000313" key="12">
    <source>
        <dbReference type="EMBL" id="MFE8701281.1"/>
    </source>
</evidence>
<feature type="domain" description="Toprim" evidence="10">
    <location>
        <begin position="215"/>
        <end position="285"/>
    </location>
</feature>
<dbReference type="Proteomes" id="UP001601059">
    <property type="component" value="Unassembled WGS sequence"/>
</dbReference>
<dbReference type="InterPro" id="IPR013264">
    <property type="entry name" value="DNAG_N"/>
</dbReference>
<evidence type="ECO:0000256" key="1">
    <source>
        <dbReference type="ARBA" id="ARBA00022478"/>
    </source>
</evidence>
<dbReference type="PANTHER" id="PTHR30313">
    <property type="entry name" value="DNA PRIMASE"/>
    <property type="match status" value="1"/>
</dbReference>
<gene>
    <name evidence="11" type="ORF">ACFYKX_09970</name>
    <name evidence="12" type="ORF">ACFYKX_11805</name>
</gene>
<dbReference type="PANTHER" id="PTHR30313:SF2">
    <property type="entry name" value="DNA PRIMASE"/>
    <property type="match status" value="1"/>
</dbReference>
<comment type="caution">
    <text evidence="11">The sequence shown here is derived from an EMBL/GenBank/DDBJ whole genome shotgun (WGS) entry which is preliminary data.</text>
</comment>
<dbReference type="EMBL" id="JBIACK010000004">
    <property type="protein sequence ID" value="MFE8701281.1"/>
    <property type="molecule type" value="Genomic_DNA"/>
</dbReference>
<dbReference type="Pfam" id="PF01807">
    <property type="entry name" value="Zn_ribbon_DnaG"/>
    <property type="match status" value="1"/>
</dbReference>
<evidence type="ECO:0000256" key="5">
    <source>
        <dbReference type="ARBA" id="ARBA00022705"/>
    </source>
</evidence>
<dbReference type="SUPFAM" id="SSF57783">
    <property type="entry name" value="Zinc beta-ribbon"/>
    <property type="match status" value="1"/>
</dbReference>
<keyword evidence="8" id="KW-0862">Zinc</keyword>
<evidence type="ECO:0000256" key="9">
    <source>
        <dbReference type="ARBA" id="ARBA00023163"/>
    </source>
</evidence>
<dbReference type="SUPFAM" id="SSF56731">
    <property type="entry name" value="DNA primase core"/>
    <property type="match status" value="1"/>
</dbReference>
<evidence type="ECO:0000256" key="4">
    <source>
        <dbReference type="ARBA" id="ARBA00022695"/>
    </source>
</evidence>
<dbReference type="InterPro" id="IPR036977">
    <property type="entry name" value="DNA_primase_Znf_CHC2"/>
</dbReference>
<accession>A0ABW6KBJ4</accession>
<dbReference type="EMBL" id="JBIACK010000004">
    <property type="protein sequence ID" value="MFE8700942.1"/>
    <property type="molecule type" value="Genomic_DNA"/>
</dbReference>
<dbReference type="Gene3D" id="3.40.1360.10">
    <property type="match status" value="1"/>
</dbReference>
<evidence type="ECO:0000256" key="7">
    <source>
        <dbReference type="ARBA" id="ARBA00022771"/>
    </source>
</evidence>
<sequence length="327" mass="37570">MKSVEEELLEAIDIEEFFDWMGLDMKRGRSEYRGPCPLHNGEHRNLQYKIRTGYFTCHSRCKGIGNVIWFYAKLKGISKEGAIRELAKWKGIKVGKKKMFIPFVVENKCVQVEEKTLVQTLPTLPSSETHGLIPLTEHFRFSQKVLTRFSVKKGIRGRYWNRSVFPIYDLEGRWIGNSGRWEGEVNEETIRYLYSPEPFLKSHVLYGMHLAKTSPCWILHEGVTDVASAYTHGVEAIATLGADLSIEQAELLRQHPKPIVIAFDGDEAGKKATHRAIKLLTEKHLPLLYVMVFPDGKDPGDVSMEEYHRLLATKIPAMHYLRQYPLP</sequence>
<evidence type="ECO:0000256" key="2">
    <source>
        <dbReference type="ARBA" id="ARBA00022515"/>
    </source>
</evidence>
<dbReference type="Pfam" id="PF08275">
    <property type="entry name" value="DNAG_N"/>
    <property type="match status" value="1"/>
</dbReference>
<dbReference type="InterPro" id="IPR050219">
    <property type="entry name" value="DnaG_primase"/>
</dbReference>
<keyword evidence="9" id="KW-0804">Transcription</keyword>
<protein>
    <submittedName>
        <fullName evidence="11">Toprim domain-containing protein</fullName>
    </submittedName>
</protein>
<evidence type="ECO:0000256" key="8">
    <source>
        <dbReference type="ARBA" id="ARBA00022833"/>
    </source>
</evidence>
<keyword evidence="2" id="KW-0639">Primosome</keyword>
<dbReference type="InterPro" id="IPR002694">
    <property type="entry name" value="Znf_CHC2"/>
</dbReference>
<organism evidence="11 13">
    <name type="scientific">Cytobacillus spartinae</name>
    <dbReference type="NCBI Taxonomy" id="3299023"/>
    <lineage>
        <taxon>Bacteria</taxon>
        <taxon>Bacillati</taxon>
        <taxon>Bacillota</taxon>
        <taxon>Bacilli</taxon>
        <taxon>Bacillales</taxon>
        <taxon>Bacillaceae</taxon>
        <taxon>Cytobacillus</taxon>
    </lineage>
</organism>
<proteinExistence type="predicted"/>
<evidence type="ECO:0000313" key="11">
    <source>
        <dbReference type="EMBL" id="MFE8700942.1"/>
    </source>
</evidence>
<evidence type="ECO:0000256" key="3">
    <source>
        <dbReference type="ARBA" id="ARBA00022679"/>
    </source>
</evidence>
<dbReference type="InterPro" id="IPR034151">
    <property type="entry name" value="TOPRIM_DnaG_bac"/>
</dbReference>
<keyword evidence="3" id="KW-0808">Transferase</keyword>